<dbReference type="RefSeq" id="XP_003857777.1">
    <property type="nucleotide sequence ID" value="XM_003857729.1"/>
</dbReference>
<dbReference type="EMBL" id="CM001196">
    <property type="protein sequence ID" value="EGP92753.1"/>
    <property type="molecule type" value="Genomic_DNA"/>
</dbReference>
<evidence type="ECO:0008006" key="4">
    <source>
        <dbReference type="Google" id="ProtNLM"/>
    </source>
</evidence>
<dbReference type="PANTHER" id="PTHR37540:SF5">
    <property type="entry name" value="TRANSCRIPTION FACTOR DOMAIN-CONTAINING PROTEIN"/>
    <property type="match status" value="1"/>
</dbReference>
<feature type="compositionally biased region" description="Basic residues" evidence="1">
    <location>
        <begin position="1"/>
        <end position="10"/>
    </location>
</feature>
<dbReference type="STRING" id="336722.F9WZI1"/>
<dbReference type="HOGENOM" id="CLU_438888_0_0_1"/>
<dbReference type="KEGG" id="ztr:MYCGRDRAFT_88647"/>
<proteinExistence type="predicted"/>
<dbReference type="eggNOG" id="ENOG502R8I0">
    <property type="taxonomic scope" value="Eukaryota"/>
</dbReference>
<feature type="compositionally biased region" description="Polar residues" evidence="1">
    <location>
        <begin position="11"/>
        <end position="25"/>
    </location>
</feature>
<name>F9WZI1_ZYMTI</name>
<evidence type="ECO:0000313" key="3">
    <source>
        <dbReference type="Proteomes" id="UP000008062"/>
    </source>
</evidence>
<organism evidence="2 3">
    <name type="scientific">Zymoseptoria tritici (strain CBS 115943 / IPO323)</name>
    <name type="common">Speckled leaf blotch fungus</name>
    <name type="synonym">Septoria tritici</name>
    <dbReference type="NCBI Taxonomy" id="336722"/>
    <lineage>
        <taxon>Eukaryota</taxon>
        <taxon>Fungi</taxon>
        <taxon>Dikarya</taxon>
        <taxon>Ascomycota</taxon>
        <taxon>Pezizomycotina</taxon>
        <taxon>Dothideomycetes</taxon>
        <taxon>Dothideomycetidae</taxon>
        <taxon>Mycosphaerellales</taxon>
        <taxon>Mycosphaerellaceae</taxon>
        <taxon>Zymoseptoria</taxon>
    </lineage>
</organism>
<gene>
    <name evidence="2" type="ORF">MYCGRDRAFT_88647</name>
</gene>
<dbReference type="Pfam" id="PF11951">
    <property type="entry name" value="Fungal_trans_2"/>
    <property type="match status" value="1"/>
</dbReference>
<reference evidence="2 3" key="1">
    <citation type="journal article" date="2011" name="PLoS Genet.">
        <title>Finished genome of the fungal wheat pathogen Mycosphaerella graminicola reveals dispensome structure, chromosome plasticity, and stealth pathogenesis.</title>
        <authorList>
            <person name="Goodwin S.B."/>
            <person name="Ben M'barek S."/>
            <person name="Dhillon B."/>
            <person name="Wittenberg A.H.J."/>
            <person name="Crane C.F."/>
            <person name="Hane J.K."/>
            <person name="Foster A.J."/>
            <person name="Van der Lee T.A.J."/>
            <person name="Grimwood J."/>
            <person name="Aerts A."/>
            <person name="Antoniw J."/>
            <person name="Bailey A."/>
            <person name="Bluhm B."/>
            <person name="Bowler J."/>
            <person name="Bristow J."/>
            <person name="van der Burgt A."/>
            <person name="Canto-Canche B."/>
            <person name="Churchill A.C.L."/>
            <person name="Conde-Ferraez L."/>
            <person name="Cools H.J."/>
            <person name="Coutinho P.M."/>
            <person name="Csukai M."/>
            <person name="Dehal P."/>
            <person name="De Wit P."/>
            <person name="Donzelli B."/>
            <person name="van de Geest H.C."/>
            <person name="van Ham R.C.H.J."/>
            <person name="Hammond-Kosack K.E."/>
            <person name="Henrissat B."/>
            <person name="Kilian A."/>
            <person name="Kobayashi A.K."/>
            <person name="Koopmann E."/>
            <person name="Kourmpetis Y."/>
            <person name="Kuzniar A."/>
            <person name="Lindquist E."/>
            <person name="Lombard V."/>
            <person name="Maliepaard C."/>
            <person name="Martins N."/>
            <person name="Mehrabi R."/>
            <person name="Nap J.P.H."/>
            <person name="Ponomarenko A."/>
            <person name="Rudd J.J."/>
            <person name="Salamov A."/>
            <person name="Schmutz J."/>
            <person name="Schouten H.J."/>
            <person name="Shapiro H."/>
            <person name="Stergiopoulos I."/>
            <person name="Torriani S.F.F."/>
            <person name="Tu H."/>
            <person name="de Vries R.P."/>
            <person name="Waalwijk C."/>
            <person name="Ware S.B."/>
            <person name="Wiebenga A."/>
            <person name="Zwiers L.-H."/>
            <person name="Oliver R.P."/>
            <person name="Grigoriev I.V."/>
            <person name="Kema G.H.J."/>
        </authorList>
    </citation>
    <scope>NUCLEOTIDE SEQUENCE [LARGE SCALE GENOMIC DNA]</scope>
    <source>
        <strain evidence="3">CBS 115943 / IPO323</strain>
    </source>
</reference>
<dbReference type="GeneID" id="13403348"/>
<dbReference type="InParanoid" id="F9WZI1"/>
<protein>
    <recommendedName>
        <fullName evidence="4">Transcription factor domain-containing protein</fullName>
    </recommendedName>
</protein>
<keyword evidence="3" id="KW-1185">Reference proteome</keyword>
<evidence type="ECO:0000256" key="1">
    <source>
        <dbReference type="SAM" id="MobiDB-lite"/>
    </source>
</evidence>
<dbReference type="PANTHER" id="PTHR37540">
    <property type="entry name" value="TRANSCRIPTION FACTOR (ACR-2), PUTATIVE-RELATED-RELATED"/>
    <property type="match status" value="1"/>
</dbReference>
<sequence>MPKSLSRRGNRSMTNSPCTSPFTSPTDEKEDPFRRTSSPGPVAFVPFETGISGGVGTDARRAVRVQAARASAAARKATIAKKLAVIKGERDGSSPTAAVSDDESSPNSASSSALERQMKEEEARPKVAISRLPQTDSSNLTSNLQEMEISRVYPTTKWHPKMPEVVEYFLRLFVPAITPAHSTGREDIRAHLWPQAQNDAALFHALLLLAASHAVVSRALDVSPELISQLKYTTLESINTAIGRSSQDGRMQDPAITAIALLGGWELEYGDPVMYDTHMGGLTGIVNTVRGGLSGIQIPNGPPPLPPITRNIILGSGHDSALYSGRTPFFDHPAGNPRMGMPVLPSTLPIGLEELRAQRLVLPNLLHLLCRLSYIVPRDTSSHSRLIDTEQILSEWEYGQVTAARFDISQTILEDDLKWQIHTFIRLAGLGLCGFFHLANGAPSYEPLHQCYEDSQVLHADLFLGTVYEEVLFWALFTLCATSGHSEAHHMRTLKRLQVALAIPSWAGLTELMGKYVYPSQILGNRAFALWTAISLSSISEYQREVREPTSQEGESSYSSQASDVTAFGFQITCFPTPCSLLLCRTQSCRALASPPHVPSLRSTIDPTAQTERVVAMLMSKCC</sequence>
<feature type="region of interest" description="Disordered" evidence="1">
    <location>
        <begin position="1"/>
        <end position="57"/>
    </location>
</feature>
<dbReference type="InterPro" id="IPR021858">
    <property type="entry name" value="Fun_TF"/>
</dbReference>
<dbReference type="Proteomes" id="UP000008062">
    <property type="component" value="Chromosome 1"/>
</dbReference>
<evidence type="ECO:0000313" key="2">
    <source>
        <dbReference type="EMBL" id="EGP92753.1"/>
    </source>
</evidence>
<feature type="compositionally biased region" description="Polar residues" evidence="1">
    <location>
        <begin position="132"/>
        <end position="143"/>
    </location>
</feature>
<accession>F9WZI1</accession>
<feature type="compositionally biased region" description="Basic and acidic residues" evidence="1">
    <location>
        <begin position="116"/>
        <end position="125"/>
    </location>
</feature>
<dbReference type="AlphaFoldDB" id="F9WZI1"/>
<feature type="region of interest" description="Disordered" evidence="1">
    <location>
        <begin position="89"/>
        <end position="143"/>
    </location>
</feature>
<dbReference type="OrthoDB" id="3643633at2759"/>